<dbReference type="STRING" id="1517416.IDAT_12760"/>
<comment type="similarity">
    <text evidence="1">Belongs to the outer membrane factor (OMF) (TC 1.B.17) family.</text>
</comment>
<protein>
    <submittedName>
        <fullName evidence="3">Cobalt transporter</fullName>
    </submittedName>
</protein>
<feature type="chain" id="PRO_5001898812" evidence="2">
    <location>
        <begin position="24"/>
        <end position="415"/>
    </location>
</feature>
<evidence type="ECO:0000313" key="4">
    <source>
        <dbReference type="Proteomes" id="UP000053718"/>
    </source>
</evidence>
<evidence type="ECO:0000256" key="2">
    <source>
        <dbReference type="SAM" id="SignalP"/>
    </source>
</evidence>
<dbReference type="EMBL" id="JPIN01000021">
    <property type="protein sequence ID" value="KFZ27779.1"/>
    <property type="molecule type" value="Genomic_DNA"/>
</dbReference>
<dbReference type="AlphaFoldDB" id="A0A094IPL6"/>
<accession>A0A094IPL6</accession>
<name>A0A094IPL6_9GAMM</name>
<gene>
    <name evidence="3" type="ORF">IDAT_12760</name>
</gene>
<proteinExistence type="inferred from homology"/>
<organism evidence="3 4">
    <name type="scientific">Pseudidiomarina atlantica</name>
    <dbReference type="NCBI Taxonomy" id="1517416"/>
    <lineage>
        <taxon>Bacteria</taxon>
        <taxon>Pseudomonadati</taxon>
        <taxon>Pseudomonadota</taxon>
        <taxon>Gammaproteobacteria</taxon>
        <taxon>Alteromonadales</taxon>
        <taxon>Idiomarinaceae</taxon>
        <taxon>Pseudidiomarina</taxon>
    </lineage>
</organism>
<dbReference type="eggNOG" id="COG1538">
    <property type="taxonomic scope" value="Bacteria"/>
</dbReference>
<keyword evidence="2" id="KW-0732">Signal</keyword>
<reference evidence="3 4" key="1">
    <citation type="submission" date="2014-06" db="EMBL/GenBank/DDBJ databases">
        <title>Draft genome sequence of Idiomarina sp. MCCC 1A10513.</title>
        <authorList>
            <person name="Du J."/>
            <person name="Lai Q."/>
            <person name="Shao Z."/>
        </authorList>
    </citation>
    <scope>NUCLEOTIDE SEQUENCE [LARGE SCALE GENOMIC DNA]</scope>
    <source>
        <strain evidence="3 4">MCCC 1A10513</strain>
    </source>
</reference>
<dbReference type="Gene3D" id="1.20.1600.10">
    <property type="entry name" value="Outer membrane efflux proteins (OEP)"/>
    <property type="match status" value="1"/>
</dbReference>
<dbReference type="InterPro" id="IPR003423">
    <property type="entry name" value="OMP_efflux"/>
</dbReference>
<dbReference type="RefSeq" id="WP_034734314.1">
    <property type="nucleotide sequence ID" value="NZ_JPIN01000021.1"/>
</dbReference>
<feature type="signal peptide" evidence="2">
    <location>
        <begin position="1"/>
        <end position="23"/>
    </location>
</feature>
<dbReference type="Proteomes" id="UP000053718">
    <property type="component" value="Unassembled WGS sequence"/>
</dbReference>
<dbReference type="InterPro" id="IPR010131">
    <property type="entry name" value="MdtP/NodT-like"/>
</dbReference>
<comment type="caution">
    <text evidence="3">The sequence shown here is derived from an EMBL/GenBank/DDBJ whole genome shotgun (WGS) entry which is preliminary data.</text>
</comment>
<dbReference type="PANTHER" id="PTHR30203">
    <property type="entry name" value="OUTER MEMBRANE CATION EFFLUX PROTEIN"/>
    <property type="match status" value="1"/>
</dbReference>
<dbReference type="GO" id="GO:0015562">
    <property type="term" value="F:efflux transmembrane transporter activity"/>
    <property type="evidence" value="ECO:0007669"/>
    <property type="project" value="InterPro"/>
</dbReference>
<evidence type="ECO:0000256" key="1">
    <source>
        <dbReference type="ARBA" id="ARBA00007613"/>
    </source>
</evidence>
<sequence>MKLLYFVIAVLVGLLATSYSAIANELSLREAFEKALQDNPNLQKYPYKQRMAEAEKLQASLRPNPVVGVEVENFAGSGDSQGFDSAQTTLSFSQLIELGEKRERRVEYATARQRQLAAEFNYEKIEVLAETAHRYYEVVRLQQLAEWNNQQQQRLDNAMQIVNERIESGAVPKSEATRVLLQQRQVAVQSEEIVGKLKEARSSLSAMWAAEPSFTGVIGDFYQSFDIPSQADIEQAVNQAPEFLRLLDSERLLAAKVKAVKADASADLNVGVGVRYNNQLNDAGLVLQASMPLQLSNPNQGIIEANQAERALIFEQQRLVREQLRVRARSLLGRIQTNYRYLESTQADLLPLAKQLENETTDGYRRGIHSLLVVLDAQDELAQLEHQALERRSAIHKDILELERMTGQSFSESKL</sequence>
<evidence type="ECO:0000313" key="3">
    <source>
        <dbReference type="EMBL" id="KFZ27779.1"/>
    </source>
</evidence>
<dbReference type="SUPFAM" id="SSF56954">
    <property type="entry name" value="Outer membrane efflux proteins (OEP)"/>
    <property type="match status" value="1"/>
</dbReference>
<dbReference type="PANTHER" id="PTHR30203:SF24">
    <property type="entry name" value="BLR4935 PROTEIN"/>
    <property type="match status" value="1"/>
</dbReference>
<dbReference type="OrthoDB" id="9791261at2"/>
<dbReference type="Pfam" id="PF02321">
    <property type="entry name" value="OEP"/>
    <property type="match status" value="1"/>
</dbReference>
<keyword evidence="4" id="KW-1185">Reference proteome</keyword>